<sequence>MLPGYFNQARNARFITFLFVGGVFLLAVRMGLLVPMYSGLLAYAMVLKTSGTIVDEKIRSARSKWVATALVATLVVIVLVVAGAIIHLLLKASTDVHDLLLKMSEILTSARNWLPERMSQAIPQQSELLNKISEWLRTHATEIGTFGLGALKGVGYVLFGVLLGAMVAVSDATRSAPLGPVSRRMLQQVEGLRESFWRVASAQLRISALNTTLTSIYLLVLLPLFGVEIPLSKTLIAVTFLAGLLPVIGNLISNSAITVISLSVSFEVAIAALVFLIVIHKLEYFVNARIVGTSINARAWEILLWMLVMERLFGLVGVAAAPVFYAWFKEEWHLWDRPGSSPVNLEQG</sequence>
<evidence type="ECO:0000256" key="2">
    <source>
        <dbReference type="ARBA" id="ARBA00009773"/>
    </source>
</evidence>
<evidence type="ECO:0000256" key="4">
    <source>
        <dbReference type="ARBA" id="ARBA00022989"/>
    </source>
</evidence>
<dbReference type="GO" id="GO:0016020">
    <property type="term" value="C:membrane"/>
    <property type="evidence" value="ECO:0007669"/>
    <property type="project" value="UniProtKB-SubCell"/>
</dbReference>
<evidence type="ECO:0000256" key="1">
    <source>
        <dbReference type="ARBA" id="ARBA00004141"/>
    </source>
</evidence>
<keyword evidence="5 6" id="KW-0472">Membrane</keyword>
<dbReference type="RefSeq" id="WP_130415204.1">
    <property type="nucleotide sequence ID" value="NZ_SHKX01000015.1"/>
</dbReference>
<feature type="transmembrane region" description="Helical" evidence="6">
    <location>
        <begin position="36"/>
        <end position="54"/>
    </location>
</feature>
<evidence type="ECO:0000256" key="6">
    <source>
        <dbReference type="SAM" id="Phobius"/>
    </source>
</evidence>
<name>A0A4Q7YJX6_9GAMM</name>
<evidence type="ECO:0000256" key="3">
    <source>
        <dbReference type="ARBA" id="ARBA00022692"/>
    </source>
</evidence>
<gene>
    <name evidence="7" type="ORF">EV700_2972</name>
</gene>
<dbReference type="InterPro" id="IPR002549">
    <property type="entry name" value="AI-2E-like"/>
</dbReference>
<evidence type="ECO:0000313" key="7">
    <source>
        <dbReference type="EMBL" id="RZU37103.1"/>
    </source>
</evidence>
<comment type="caution">
    <text evidence="7">The sequence shown here is derived from an EMBL/GenBank/DDBJ whole genome shotgun (WGS) entry which is preliminary data.</text>
</comment>
<dbReference type="OrthoDB" id="8113193at2"/>
<dbReference type="AlphaFoldDB" id="A0A4Q7YJX6"/>
<keyword evidence="8" id="KW-1185">Reference proteome</keyword>
<evidence type="ECO:0000256" key="5">
    <source>
        <dbReference type="ARBA" id="ARBA00023136"/>
    </source>
</evidence>
<dbReference type="EMBL" id="SHKX01000015">
    <property type="protein sequence ID" value="RZU37103.1"/>
    <property type="molecule type" value="Genomic_DNA"/>
</dbReference>
<dbReference type="Pfam" id="PF01594">
    <property type="entry name" value="AI-2E_transport"/>
    <property type="match status" value="1"/>
</dbReference>
<reference evidence="7 8" key="1">
    <citation type="submission" date="2019-02" db="EMBL/GenBank/DDBJ databases">
        <title>Genomic Encyclopedia of Type Strains, Phase IV (KMG-IV): sequencing the most valuable type-strain genomes for metagenomic binning, comparative biology and taxonomic classification.</title>
        <authorList>
            <person name="Goeker M."/>
        </authorList>
    </citation>
    <scope>NUCLEOTIDE SEQUENCE [LARGE SCALE GENOMIC DNA]</scope>
    <source>
        <strain evidence="7 8">DSM 105135</strain>
    </source>
</reference>
<comment type="subcellular location">
    <subcellularLocation>
        <location evidence="1">Membrane</location>
        <topology evidence="1">Multi-pass membrane protein</topology>
    </subcellularLocation>
</comment>
<feature type="transmembrane region" description="Helical" evidence="6">
    <location>
        <begin position="231"/>
        <end position="252"/>
    </location>
</feature>
<dbReference type="Proteomes" id="UP000292423">
    <property type="component" value="Unassembled WGS sequence"/>
</dbReference>
<protein>
    <submittedName>
        <fullName evidence="7">Putative PurR-regulated permease PerM</fullName>
    </submittedName>
</protein>
<keyword evidence="4 6" id="KW-1133">Transmembrane helix</keyword>
<comment type="similarity">
    <text evidence="2">Belongs to the autoinducer-2 exporter (AI-2E) (TC 2.A.86) family.</text>
</comment>
<proteinExistence type="inferred from homology"/>
<keyword evidence="3 6" id="KW-0812">Transmembrane</keyword>
<accession>A0A4Q7YJX6</accession>
<feature type="transmembrane region" description="Helical" evidence="6">
    <location>
        <begin position="206"/>
        <end position="225"/>
    </location>
</feature>
<organism evidence="7 8">
    <name type="scientific">Fluviicoccus keumensis</name>
    <dbReference type="NCBI Taxonomy" id="1435465"/>
    <lineage>
        <taxon>Bacteria</taxon>
        <taxon>Pseudomonadati</taxon>
        <taxon>Pseudomonadota</taxon>
        <taxon>Gammaproteobacteria</taxon>
        <taxon>Moraxellales</taxon>
        <taxon>Moraxellaceae</taxon>
        <taxon>Fluviicoccus</taxon>
    </lineage>
</organism>
<feature type="transmembrane region" description="Helical" evidence="6">
    <location>
        <begin position="154"/>
        <end position="173"/>
    </location>
</feature>
<feature type="transmembrane region" description="Helical" evidence="6">
    <location>
        <begin position="259"/>
        <end position="282"/>
    </location>
</feature>
<feature type="transmembrane region" description="Helical" evidence="6">
    <location>
        <begin position="66"/>
        <end position="90"/>
    </location>
</feature>
<feature type="transmembrane region" description="Helical" evidence="6">
    <location>
        <begin position="302"/>
        <end position="328"/>
    </location>
</feature>
<evidence type="ECO:0000313" key="8">
    <source>
        <dbReference type="Proteomes" id="UP000292423"/>
    </source>
</evidence>